<evidence type="ECO:0000256" key="8">
    <source>
        <dbReference type="ARBA" id="ARBA00030717"/>
    </source>
</evidence>
<dbReference type="InterPro" id="IPR022761">
    <property type="entry name" value="Fumarate_lyase_N"/>
</dbReference>
<dbReference type="PANTHER" id="PTHR43172">
    <property type="entry name" value="ADENYLOSUCCINATE LYASE"/>
    <property type="match status" value="1"/>
</dbReference>
<comment type="caution">
    <text evidence="13">The sequence shown here is derived from an EMBL/GenBank/DDBJ whole genome shotgun (WGS) entry which is preliminary data.</text>
</comment>
<comment type="catalytic activity">
    <reaction evidence="7">
        <text>(2S)-2-[5-amino-1-(5-phospho-beta-D-ribosyl)imidazole-4-carboxamido]succinate = 5-amino-1-(5-phospho-beta-D-ribosyl)imidazole-4-carboxamide + fumarate</text>
        <dbReference type="Rhea" id="RHEA:23920"/>
        <dbReference type="ChEBI" id="CHEBI:29806"/>
        <dbReference type="ChEBI" id="CHEBI:58443"/>
        <dbReference type="ChEBI" id="CHEBI:58475"/>
        <dbReference type="EC" id="4.3.2.2"/>
    </reaction>
    <physiologicalReaction direction="left-to-right" evidence="7">
        <dbReference type="Rhea" id="RHEA:23921"/>
    </physiologicalReaction>
</comment>
<evidence type="ECO:0000256" key="6">
    <source>
        <dbReference type="ARBA" id="ARBA00023239"/>
    </source>
</evidence>
<dbReference type="PANTHER" id="PTHR43172:SF1">
    <property type="entry name" value="ADENYLOSUCCINATE LYASE"/>
    <property type="match status" value="1"/>
</dbReference>
<evidence type="ECO:0000256" key="2">
    <source>
        <dbReference type="ARBA" id="ARBA00004734"/>
    </source>
</evidence>
<dbReference type="CDD" id="cd01360">
    <property type="entry name" value="Adenylsuccinate_lyase_1"/>
    <property type="match status" value="1"/>
</dbReference>
<evidence type="ECO:0000256" key="9">
    <source>
        <dbReference type="ARBA" id="ARBA00049115"/>
    </source>
</evidence>
<dbReference type="InterPro" id="IPR008948">
    <property type="entry name" value="L-Aspartase-like"/>
</dbReference>
<dbReference type="Proteomes" id="UP001526246">
    <property type="component" value="Unassembled WGS sequence"/>
</dbReference>
<keyword evidence="11" id="KW-0658">Purine biosynthesis</keyword>
<evidence type="ECO:0000256" key="10">
    <source>
        <dbReference type="NCBIfam" id="TIGR00928"/>
    </source>
</evidence>
<protein>
    <recommendedName>
        <fullName evidence="5 10">Adenylosuccinate lyase</fullName>
        <shortName evidence="11">ASL</shortName>
        <ecNumber evidence="4 10">4.3.2.2</ecNumber>
    </recommendedName>
    <alternativeName>
        <fullName evidence="8 11">Adenylosuccinase</fullName>
    </alternativeName>
</protein>
<evidence type="ECO:0000313" key="13">
    <source>
        <dbReference type="EMBL" id="MCW3796836.1"/>
    </source>
</evidence>
<reference evidence="13 14" key="1">
    <citation type="submission" date="2022-10" db="EMBL/GenBank/DDBJ databases">
        <title>Sphingomonas sp.</title>
        <authorList>
            <person name="Jin C."/>
        </authorList>
    </citation>
    <scope>NUCLEOTIDE SEQUENCE [LARGE SCALE GENOMIC DNA]</scope>
    <source>
        <strain evidence="13 14">BN140010</strain>
    </source>
</reference>
<dbReference type="Pfam" id="PF10397">
    <property type="entry name" value="ADSL_C"/>
    <property type="match status" value="1"/>
</dbReference>
<evidence type="ECO:0000256" key="3">
    <source>
        <dbReference type="ARBA" id="ARBA00008273"/>
    </source>
</evidence>
<comment type="pathway">
    <text evidence="2 11">Purine metabolism; AMP biosynthesis via de novo pathway; AMP from IMP: step 2/2.</text>
</comment>
<dbReference type="EMBL" id="JAPDOB010000001">
    <property type="protein sequence ID" value="MCW3796836.1"/>
    <property type="molecule type" value="Genomic_DNA"/>
</dbReference>
<dbReference type="PRINTS" id="PR00149">
    <property type="entry name" value="FUMRATELYASE"/>
</dbReference>
<dbReference type="PROSITE" id="PS00163">
    <property type="entry name" value="FUMARATE_LYASES"/>
    <property type="match status" value="1"/>
</dbReference>
<evidence type="ECO:0000259" key="12">
    <source>
        <dbReference type="SMART" id="SM00998"/>
    </source>
</evidence>
<feature type="domain" description="Adenylosuccinate lyase C-terminal" evidence="12">
    <location>
        <begin position="355"/>
        <end position="437"/>
    </location>
</feature>
<dbReference type="InterPro" id="IPR024083">
    <property type="entry name" value="Fumarase/histidase_N"/>
</dbReference>
<dbReference type="NCBIfam" id="TIGR00928">
    <property type="entry name" value="purB"/>
    <property type="match status" value="1"/>
</dbReference>
<dbReference type="EC" id="4.3.2.2" evidence="4 10"/>
<dbReference type="SUPFAM" id="SSF48557">
    <property type="entry name" value="L-aspartase-like"/>
    <property type="match status" value="1"/>
</dbReference>
<proteinExistence type="inferred from homology"/>
<keyword evidence="6 11" id="KW-0456">Lyase</keyword>
<comment type="pathway">
    <text evidence="1 11">Purine metabolism; IMP biosynthesis via de novo pathway; 5-amino-1-(5-phospho-D-ribosyl)imidazole-4-carboxamide from 5-amino-1-(5-phospho-D-ribosyl)imidazole-4-carboxylate: step 2/2.</text>
</comment>
<comment type="similarity">
    <text evidence="3 11">Belongs to the lyase 1 family. Adenylosuccinate lyase subfamily.</text>
</comment>
<dbReference type="RefSeq" id="WP_264880799.1">
    <property type="nucleotide sequence ID" value="NZ_JAPDOB010000001.1"/>
</dbReference>
<dbReference type="InterPro" id="IPR004769">
    <property type="entry name" value="Pur_lyase"/>
</dbReference>
<evidence type="ECO:0000313" key="14">
    <source>
        <dbReference type="Proteomes" id="UP001526246"/>
    </source>
</evidence>
<dbReference type="InterPro" id="IPR020557">
    <property type="entry name" value="Fumarate_lyase_CS"/>
</dbReference>
<organism evidence="13 14">
    <name type="scientific">Sphingomonas arvum</name>
    <dbReference type="NCBI Taxonomy" id="2992113"/>
    <lineage>
        <taxon>Bacteria</taxon>
        <taxon>Pseudomonadati</taxon>
        <taxon>Pseudomonadota</taxon>
        <taxon>Alphaproteobacteria</taxon>
        <taxon>Sphingomonadales</taxon>
        <taxon>Sphingomonadaceae</taxon>
        <taxon>Sphingomonas</taxon>
    </lineage>
</organism>
<dbReference type="SMART" id="SM00998">
    <property type="entry name" value="ADSL_C"/>
    <property type="match status" value="1"/>
</dbReference>
<sequence>MVPRYSRPAMTAIWQSENRFRIWWDIEVFAAEAMGEIGMIPAEDAARIVEAHRRGLINPVDVPAIDAIEAVTKHDVIAFLTWIGERLGPEKRYLHQGMTSSDVLDTALAVQLTQAADILLADLDELLKVLERRAFEHKLTPTIGRSHGIHAEPVTFGLKLAQAHAEFARNKARLEAARADIATCAISGAVGTFANIDPRVEEHVAARLGLTPEPTSTQVIPRDRHAMFFATLGVIASSIERLATEVRHLQRTEVLEAEEYFSPGQKGSSAMPHKRNPVLTENLTGLARLVRSAVVPALENVALWHERDISHSSVERFIGPDATITLDFALARLTGVIDKLLVYPERMQKNLDRMGGLVHSQRVLLALTQAGLSREDSYALVQRNAMKVWESDGRLSLLDLLKADTDVAAALSPEQLEASFDLHYHFKHIDTIFRRVFGRA</sequence>
<dbReference type="Pfam" id="PF00206">
    <property type="entry name" value="Lyase_1"/>
    <property type="match status" value="1"/>
</dbReference>
<dbReference type="Gene3D" id="1.20.200.10">
    <property type="entry name" value="Fumarase/aspartase (Central domain)"/>
    <property type="match status" value="1"/>
</dbReference>
<keyword evidence="14" id="KW-1185">Reference proteome</keyword>
<evidence type="ECO:0000256" key="7">
    <source>
        <dbReference type="ARBA" id="ARBA00024477"/>
    </source>
</evidence>
<evidence type="ECO:0000256" key="11">
    <source>
        <dbReference type="RuleBase" id="RU361172"/>
    </source>
</evidence>
<dbReference type="GO" id="GO:0016829">
    <property type="term" value="F:lyase activity"/>
    <property type="evidence" value="ECO:0007669"/>
    <property type="project" value="UniProtKB-KW"/>
</dbReference>
<evidence type="ECO:0000256" key="4">
    <source>
        <dbReference type="ARBA" id="ARBA00012339"/>
    </source>
</evidence>
<comment type="catalytic activity">
    <reaction evidence="9">
        <text>N(6)-(1,2-dicarboxyethyl)-AMP = fumarate + AMP</text>
        <dbReference type="Rhea" id="RHEA:16853"/>
        <dbReference type="ChEBI" id="CHEBI:29806"/>
        <dbReference type="ChEBI" id="CHEBI:57567"/>
        <dbReference type="ChEBI" id="CHEBI:456215"/>
        <dbReference type="EC" id="4.3.2.2"/>
    </reaction>
    <physiologicalReaction direction="left-to-right" evidence="9">
        <dbReference type="Rhea" id="RHEA:16854"/>
    </physiologicalReaction>
</comment>
<dbReference type="InterPro" id="IPR000362">
    <property type="entry name" value="Fumarate_lyase_fam"/>
</dbReference>
<gene>
    <name evidence="13" type="primary">purB</name>
    <name evidence="13" type="ORF">OMW55_03330</name>
</gene>
<dbReference type="Gene3D" id="1.10.275.10">
    <property type="entry name" value="Fumarase/aspartase (N-terminal domain)"/>
    <property type="match status" value="1"/>
</dbReference>
<accession>A0ABT3JCN3</accession>
<evidence type="ECO:0000256" key="5">
    <source>
        <dbReference type="ARBA" id="ARBA00017058"/>
    </source>
</evidence>
<evidence type="ECO:0000256" key="1">
    <source>
        <dbReference type="ARBA" id="ARBA00004706"/>
    </source>
</evidence>
<dbReference type="Gene3D" id="1.10.40.30">
    <property type="entry name" value="Fumarase/aspartase (C-terminal domain)"/>
    <property type="match status" value="1"/>
</dbReference>
<dbReference type="PRINTS" id="PR00145">
    <property type="entry name" value="ARGSUCLYASE"/>
</dbReference>
<dbReference type="InterPro" id="IPR019468">
    <property type="entry name" value="AdenyloSucc_lyase_C"/>
</dbReference>
<name>A0ABT3JCN3_9SPHN</name>